<dbReference type="GO" id="GO:0032422">
    <property type="term" value="F:purine-rich negative regulatory element binding"/>
    <property type="evidence" value="ECO:0007669"/>
    <property type="project" value="InterPro"/>
</dbReference>
<evidence type="ECO:0000313" key="3">
    <source>
        <dbReference type="Proteomes" id="UP000079169"/>
    </source>
</evidence>
<evidence type="ECO:0000313" key="4">
    <source>
        <dbReference type="RefSeq" id="XP_026689248.1"/>
    </source>
</evidence>
<dbReference type="AlphaFoldDB" id="A0A3Q0JPR3"/>
<protein>
    <submittedName>
        <fullName evidence="4">Transcriptional activator protein Pur-alpha-like</fullName>
    </submittedName>
</protein>
<dbReference type="Pfam" id="PF04845">
    <property type="entry name" value="PurA"/>
    <property type="match status" value="1"/>
</dbReference>
<gene>
    <name evidence="4" type="primary">LOC103524333</name>
</gene>
<evidence type="ECO:0000256" key="2">
    <source>
        <dbReference type="ARBA" id="ARBA00023125"/>
    </source>
</evidence>
<sequence>MLDDNLSVHYLGLNNLLDYYEFSGNKLVQEQEEMVKKAIKKNPNVWQERPLSEAFIGYAAQSVSPLLIIYYQMKGDRALKVNKVLFQNLVYEELFRFAIPLIVKRRQNVRQTSLRSWKRQMANERRYIPYIERTNNKDQIWKNDYTIAPHVPAKTNKNVPGPNAWHDAPKHIQDLDTKYFIANNKRYYFDIKEQNGVKFVKISEVSSIDQSRNLISINVNLVAKFRDYLVSIQQFRKPTGRGNVGGRGTSLIHSLSIVKDTRRYLIDLKRNHRGYFVTISQMLPTGGKLSSIAFGIRDLSTFIEILNDIGQEFGVDETSFSDGNYMRFRNKRYFFNVNQNDRGTFMRISEVVSPNYQSSMTIAEKTWDDFIEKFTETCEAFRRTRSHREDDSALQRTIDEK</sequence>
<dbReference type="GeneID" id="103524333"/>
<dbReference type="GO" id="GO:0005634">
    <property type="term" value="C:nucleus"/>
    <property type="evidence" value="ECO:0007669"/>
    <property type="project" value="TreeGrafter"/>
</dbReference>
<dbReference type="PANTHER" id="PTHR12611">
    <property type="entry name" value="PUR-TRANSCRIPTIONAL ACTIVATOR"/>
    <property type="match status" value="1"/>
</dbReference>
<dbReference type="GO" id="GO:0000981">
    <property type="term" value="F:DNA-binding transcription factor activity, RNA polymerase II-specific"/>
    <property type="evidence" value="ECO:0007669"/>
    <property type="project" value="TreeGrafter"/>
</dbReference>
<dbReference type="PaxDb" id="121845-A0A3Q0JPR3"/>
<dbReference type="Gene3D" id="3.10.450.700">
    <property type="match status" value="1"/>
</dbReference>
<dbReference type="InterPro" id="IPR006628">
    <property type="entry name" value="PUR-bd_fam"/>
</dbReference>
<dbReference type="RefSeq" id="XP_026689248.1">
    <property type="nucleotide sequence ID" value="XM_026833447.1"/>
</dbReference>
<comment type="similarity">
    <text evidence="1">Belongs to the PUR DNA-binding protein family.</text>
</comment>
<dbReference type="STRING" id="121845.A0A3Q0JPR3"/>
<dbReference type="KEGG" id="dci:103524333"/>
<evidence type="ECO:0000256" key="1">
    <source>
        <dbReference type="ARBA" id="ARBA00009251"/>
    </source>
</evidence>
<proteinExistence type="inferred from homology"/>
<name>A0A3Q0JPR3_DIACI</name>
<dbReference type="Gene3D" id="3.30.2450.30">
    <property type="match status" value="1"/>
</dbReference>
<accession>A0A3Q0JPR3</accession>
<reference evidence="4" key="1">
    <citation type="submission" date="2025-08" db="UniProtKB">
        <authorList>
            <consortium name="RefSeq"/>
        </authorList>
    </citation>
    <scope>IDENTIFICATION</scope>
</reference>
<keyword evidence="2" id="KW-0238">DNA-binding</keyword>
<organism evidence="3 4">
    <name type="scientific">Diaphorina citri</name>
    <name type="common">Asian citrus psyllid</name>
    <dbReference type="NCBI Taxonomy" id="121845"/>
    <lineage>
        <taxon>Eukaryota</taxon>
        <taxon>Metazoa</taxon>
        <taxon>Ecdysozoa</taxon>
        <taxon>Arthropoda</taxon>
        <taxon>Hexapoda</taxon>
        <taxon>Insecta</taxon>
        <taxon>Pterygota</taxon>
        <taxon>Neoptera</taxon>
        <taxon>Paraneoptera</taxon>
        <taxon>Hemiptera</taxon>
        <taxon>Sternorrhyncha</taxon>
        <taxon>Psylloidea</taxon>
        <taxon>Psyllidae</taxon>
        <taxon>Diaphorininae</taxon>
        <taxon>Diaphorina</taxon>
    </lineage>
</organism>
<dbReference type="SMART" id="SM00712">
    <property type="entry name" value="PUR"/>
    <property type="match status" value="3"/>
</dbReference>
<dbReference type="Proteomes" id="UP000079169">
    <property type="component" value="Unplaced"/>
</dbReference>
<dbReference type="GO" id="GO:0000977">
    <property type="term" value="F:RNA polymerase II transcription regulatory region sequence-specific DNA binding"/>
    <property type="evidence" value="ECO:0007669"/>
    <property type="project" value="InterPro"/>
</dbReference>
<dbReference type="PANTHER" id="PTHR12611:SF0">
    <property type="entry name" value="PURINE-RICH BINDING PROTEIN-ALPHA, ISOFORM B"/>
    <property type="match status" value="1"/>
</dbReference>
<keyword evidence="3" id="KW-1185">Reference proteome</keyword>